<feature type="compositionally biased region" description="Pro residues" evidence="1">
    <location>
        <begin position="165"/>
        <end position="179"/>
    </location>
</feature>
<dbReference type="RefSeq" id="WP_145237523.1">
    <property type="nucleotide sequence ID" value="NZ_CP036273.1"/>
</dbReference>
<name>A0A517XS27_9BACT</name>
<feature type="region of interest" description="Disordered" evidence="1">
    <location>
        <begin position="159"/>
        <end position="179"/>
    </location>
</feature>
<evidence type="ECO:0000256" key="1">
    <source>
        <dbReference type="SAM" id="MobiDB-lite"/>
    </source>
</evidence>
<accession>A0A517XS27</accession>
<dbReference type="KEGG" id="uli:ETAA1_22180"/>
<proteinExistence type="predicted"/>
<organism evidence="2 3">
    <name type="scientific">Urbifossiella limnaea</name>
    <dbReference type="NCBI Taxonomy" id="2528023"/>
    <lineage>
        <taxon>Bacteria</taxon>
        <taxon>Pseudomonadati</taxon>
        <taxon>Planctomycetota</taxon>
        <taxon>Planctomycetia</taxon>
        <taxon>Gemmatales</taxon>
        <taxon>Gemmataceae</taxon>
        <taxon>Urbifossiella</taxon>
    </lineage>
</organism>
<protein>
    <submittedName>
        <fullName evidence="2">Uncharacterized protein</fullName>
    </submittedName>
</protein>
<dbReference type="EMBL" id="CP036273">
    <property type="protein sequence ID" value="QDU20272.1"/>
    <property type="molecule type" value="Genomic_DNA"/>
</dbReference>
<evidence type="ECO:0000313" key="3">
    <source>
        <dbReference type="Proteomes" id="UP000319576"/>
    </source>
</evidence>
<sequence>MSADVRSIAALRDWYAALAGYGESLAESLAGVELELRRGFDWLDEQLGRWQKAVRDCEDEVVQAKAELSARKFTGWDGREPDTTVQERALRRAKARLEYAEDQVRVVRSWIGRLPKLIDEMYRGPANRLGGFLEADLPRGLAALGRQVETLETYAGLRTDFAPAAAPPAPPPPPPEAAP</sequence>
<gene>
    <name evidence="2" type="ORF">ETAA1_22180</name>
</gene>
<dbReference type="Proteomes" id="UP000319576">
    <property type="component" value="Chromosome"/>
</dbReference>
<evidence type="ECO:0000313" key="2">
    <source>
        <dbReference type="EMBL" id="QDU20272.1"/>
    </source>
</evidence>
<dbReference type="AlphaFoldDB" id="A0A517XS27"/>
<dbReference type="OrthoDB" id="281249at2"/>
<keyword evidence="3" id="KW-1185">Reference proteome</keyword>
<reference evidence="2 3" key="1">
    <citation type="submission" date="2019-02" db="EMBL/GenBank/DDBJ databases">
        <title>Deep-cultivation of Planctomycetes and their phenomic and genomic characterization uncovers novel biology.</title>
        <authorList>
            <person name="Wiegand S."/>
            <person name="Jogler M."/>
            <person name="Boedeker C."/>
            <person name="Pinto D."/>
            <person name="Vollmers J."/>
            <person name="Rivas-Marin E."/>
            <person name="Kohn T."/>
            <person name="Peeters S.H."/>
            <person name="Heuer A."/>
            <person name="Rast P."/>
            <person name="Oberbeckmann S."/>
            <person name="Bunk B."/>
            <person name="Jeske O."/>
            <person name="Meyerdierks A."/>
            <person name="Storesund J.E."/>
            <person name="Kallscheuer N."/>
            <person name="Luecker S."/>
            <person name="Lage O.M."/>
            <person name="Pohl T."/>
            <person name="Merkel B.J."/>
            <person name="Hornburger P."/>
            <person name="Mueller R.-W."/>
            <person name="Bruemmer F."/>
            <person name="Labrenz M."/>
            <person name="Spormann A.M."/>
            <person name="Op den Camp H."/>
            <person name="Overmann J."/>
            <person name="Amann R."/>
            <person name="Jetten M.S.M."/>
            <person name="Mascher T."/>
            <person name="Medema M.H."/>
            <person name="Devos D.P."/>
            <person name="Kaster A.-K."/>
            <person name="Ovreas L."/>
            <person name="Rohde M."/>
            <person name="Galperin M.Y."/>
            <person name="Jogler C."/>
        </authorList>
    </citation>
    <scope>NUCLEOTIDE SEQUENCE [LARGE SCALE GENOMIC DNA]</scope>
    <source>
        <strain evidence="2 3">ETA_A1</strain>
    </source>
</reference>